<dbReference type="KEGG" id="mri:Mal4_25150"/>
<dbReference type="Proteomes" id="UP000320496">
    <property type="component" value="Chromosome"/>
</dbReference>
<evidence type="ECO:0008006" key="4">
    <source>
        <dbReference type="Google" id="ProtNLM"/>
    </source>
</evidence>
<reference evidence="2 3" key="1">
    <citation type="submission" date="2019-02" db="EMBL/GenBank/DDBJ databases">
        <title>Deep-cultivation of Planctomycetes and their phenomic and genomic characterization uncovers novel biology.</title>
        <authorList>
            <person name="Wiegand S."/>
            <person name="Jogler M."/>
            <person name="Boedeker C."/>
            <person name="Pinto D."/>
            <person name="Vollmers J."/>
            <person name="Rivas-Marin E."/>
            <person name="Kohn T."/>
            <person name="Peeters S.H."/>
            <person name="Heuer A."/>
            <person name="Rast P."/>
            <person name="Oberbeckmann S."/>
            <person name="Bunk B."/>
            <person name="Jeske O."/>
            <person name="Meyerdierks A."/>
            <person name="Storesund J.E."/>
            <person name="Kallscheuer N."/>
            <person name="Luecker S."/>
            <person name="Lage O.M."/>
            <person name="Pohl T."/>
            <person name="Merkel B.J."/>
            <person name="Hornburger P."/>
            <person name="Mueller R.-W."/>
            <person name="Bruemmer F."/>
            <person name="Labrenz M."/>
            <person name="Spormann A.M."/>
            <person name="Op den Camp H."/>
            <person name="Overmann J."/>
            <person name="Amann R."/>
            <person name="Jetten M.S.M."/>
            <person name="Mascher T."/>
            <person name="Medema M.H."/>
            <person name="Devos D.P."/>
            <person name="Kaster A.-K."/>
            <person name="Ovreas L."/>
            <person name="Rohde M."/>
            <person name="Galperin M.Y."/>
            <person name="Jogler C."/>
        </authorList>
    </citation>
    <scope>NUCLEOTIDE SEQUENCE [LARGE SCALE GENOMIC DNA]</scope>
    <source>
        <strain evidence="2 3">Mal4</strain>
    </source>
</reference>
<evidence type="ECO:0000313" key="3">
    <source>
        <dbReference type="Proteomes" id="UP000320496"/>
    </source>
</evidence>
<sequence>MAKAKRSTKPRKPASPSRMARLGKLLLAAYRPKAICLIAVAIAAGFFTPYLLRHLPHLASQPEFALDPANVVVSEPHDWVPEEFVQTVLEGAGLAEGKSLLDGDLARNLAEAFAREAWVEEVGRVEIGRDRRVRIDLKYRSPALMVETSRGDYPVDSTGVLLPPEDFQPIDRHRFPRVRNIQSLPHGAPGTVWRDPAVSGAARLAAYLAPGGDMTRWKRFELAAIIAPDDPDQAGNPNRIPFELVTLGGRRIAWGHAPGADSLEPSPDQKVGRLEEYLRRLGSFEEPQGPYLIDIRHFDATISLQRIDQADADSDSPRQR</sequence>
<keyword evidence="1" id="KW-1133">Transmembrane helix</keyword>
<dbReference type="AlphaFoldDB" id="A0A517Z6Y6"/>
<keyword evidence="1" id="KW-0812">Transmembrane</keyword>
<accession>A0A517Z6Y6</accession>
<keyword evidence="1" id="KW-0472">Membrane</keyword>
<proteinExistence type="predicted"/>
<protein>
    <recommendedName>
        <fullName evidence="4">Cell division protein FtsQ</fullName>
    </recommendedName>
</protein>
<evidence type="ECO:0000313" key="2">
    <source>
        <dbReference type="EMBL" id="QDU38191.1"/>
    </source>
</evidence>
<dbReference type="RefSeq" id="WP_145369502.1">
    <property type="nucleotide sequence ID" value="NZ_CP036275.1"/>
</dbReference>
<dbReference type="EMBL" id="CP036275">
    <property type="protein sequence ID" value="QDU38191.1"/>
    <property type="molecule type" value="Genomic_DNA"/>
</dbReference>
<gene>
    <name evidence="2" type="ORF">Mal4_25150</name>
</gene>
<name>A0A517Z6Y6_9PLAN</name>
<dbReference type="OrthoDB" id="287558at2"/>
<feature type="transmembrane region" description="Helical" evidence="1">
    <location>
        <begin position="34"/>
        <end position="52"/>
    </location>
</feature>
<keyword evidence="3" id="KW-1185">Reference proteome</keyword>
<evidence type="ECO:0000256" key="1">
    <source>
        <dbReference type="SAM" id="Phobius"/>
    </source>
</evidence>
<organism evidence="2 3">
    <name type="scientific">Maioricimonas rarisocia</name>
    <dbReference type="NCBI Taxonomy" id="2528026"/>
    <lineage>
        <taxon>Bacteria</taxon>
        <taxon>Pseudomonadati</taxon>
        <taxon>Planctomycetota</taxon>
        <taxon>Planctomycetia</taxon>
        <taxon>Planctomycetales</taxon>
        <taxon>Planctomycetaceae</taxon>
        <taxon>Maioricimonas</taxon>
    </lineage>
</organism>